<name>A0A941I1Q0_9BURK</name>
<sequence>MDSETHDASDNERKQTARGNGSIAHTIIGGFLDDLSKKEGYVEIAPKLQAVLLSDNKPTEMALRLAMFGEDIL</sequence>
<reference evidence="2 3" key="1">
    <citation type="submission" date="2021-04" db="EMBL/GenBank/DDBJ databases">
        <title>novel species isolated from subtropical streams in China.</title>
        <authorList>
            <person name="Lu H."/>
        </authorList>
    </citation>
    <scope>NUCLEOTIDE SEQUENCE [LARGE SCALE GENOMIC DNA]</scope>
    <source>
        <strain evidence="2 3">BYS107W</strain>
    </source>
</reference>
<evidence type="ECO:0000313" key="2">
    <source>
        <dbReference type="EMBL" id="MBR7745145.1"/>
    </source>
</evidence>
<gene>
    <name evidence="2" type="ORF">KDM92_01015</name>
</gene>
<dbReference type="RefSeq" id="WP_212682605.1">
    <property type="nucleotide sequence ID" value="NZ_JAGSPM010000001.1"/>
</dbReference>
<proteinExistence type="predicted"/>
<dbReference type="EMBL" id="JAGSPM010000001">
    <property type="protein sequence ID" value="MBR7745145.1"/>
    <property type="molecule type" value="Genomic_DNA"/>
</dbReference>
<evidence type="ECO:0000313" key="3">
    <source>
        <dbReference type="Proteomes" id="UP000680158"/>
    </source>
</evidence>
<comment type="caution">
    <text evidence="2">The sequence shown here is derived from an EMBL/GenBank/DDBJ whole genome shotgun (WGS) entry which is preliminary data.</text>
</comment>
<dbReference type="AlphaFoldDB" id="A0A941I1Q0"/>
<protein>
    <submittedName>
        <fullName evidence="2">Uncharacterized protein</fullName>
    </submittedName>
</protein>
<organism evidence="2 3">
    <name type="scientific">Undibacterium baiyunense</name>
    <dbReference type="NCBI Taxonomy" id="2828731"/>
    <lineage>
        <taxon>Bacteria</taxon>
        <taxon>Pseudomonadati</taxon>
        <taxon>Pseudomonadota</taxon>
        <taxon>Betaproteobacteria</taxon>
        <taxon>Burkholderiales</taxon>
        <taxon>Oxalobacteraceae</taxon>
        <taxon>Undibacterium</taxon>
    </lineage>
</organism>
<feature type="region of interest" description="Disordered" evidence="1">
    <location>
        <begin position="1"/>
        <end position="21"/>
    </location>
</feature>
<keyword evidence="3" id="KW-1185">Reference proteome</keyword>
<evidence type="ECO:0000256" key="1">
    <source>
        <dbReference type="SAM" id="MobiDB-lite"/>
    </source>
</evidence>
<dbReference type="Proteomes" id="UP000680158">
    <property type="component" value="Unassembled WGS sequence"/>
</dbReference>
<feature type="compositionally biased region" description="Basic and acidic residues" evidence="1">
    <location>
        <begin position="1"/>
        <end position="15"/>
    </location>
</feature>
<accession>A0A941I1Q0</accession>